<sequence length="179" mass="19679">MEPYNLEHFSEKGDHGIGLVYYGVGIKTSSVLLGGNFVQKKGDALLVAGYGAIQAGIVNNTVIATEYPKTLMESFMEVKDKKECYSDSALHPTVNYFCLYNKDSTIFPGDSGGPALAAGRRGKWYQVGVLNTFLWEKLQVFLPGKSIIMPIAPYCHWIEKATEGEAKCQNFEPAMIPGK</sequence>
<protein>
    <submittedName>
        <fullName evidence="2">Peptidase S1 domain-containing protein</fullName>
    </submittedName>
</protein>
<dbReference type="Proteomes" id="UP000887576">
    <property type="component" value="Unplaced"/>
</dbReference>
<proteinExistence type="predicted"/>
<organism evidence="1 2">
    <name type="scientific">Panagrolaimus sp. JU765</name>
    <dbReference type="NCBI Taxonomy" id="591449"/>
    <lineage>
        <taxon>Eukaryota</taxon>
        <taxon>Metazoa</taxon>
        <taxon>Ecdysozoa</taxon>
        <taxon>Nematoda</taxon>
        <taxon>Chromadorea</taxon>
        <taxon>Rhabditida</taxon>
        <taxon>Tylenchina</taxon>
        <taxon>Panagrolaimomorpha</taxon>
        <taxon>Panagrolaimoidea</taxon>
        <taxon>Panagrolaimidae</taxon>
        <taxon>Panagrolaimus</taxon>
    </lineage>
</organism>
<evidence type="ECO:0000313" key="2">
    <source>
        <dbReference type="WBParaSite" id="JU765_v2.g7127.t1"/>
    </source>
</evidence>
<accession>A0AC34RHW1</accession>
<dbReference type="WBParaSite" id="JU765_v2.g7127.t1">
    <property type="protein sequence ID" value="JU765_v2.g7127.t1"/>
    <property type="gene ID" value="JU765_v2.g7127"/>
</dbReference>
<evidence type="ECO:0000313" key="1">
    <source>
        <dbReference type="Proteomes" id="UP000887576"/>
    </source>
</evidence>
<reference evidence="2" key="1">
    <citation type="submission" date="2022-11" db="UniProtKB">
        <authorList>
            <consortium name="WormBaseParasite"/>
        </authorList>
    </citation>
    <scope>IDENTIFICATION</scope>
</reference>
<name>A0AC34RHW1_9BILA</name>